<organism evidence="1 2">
    <name type="scientific">Phaseolus vulgaris</name>
    <name type="common">Kidney bean</name>
    <name type="synonym">French bean</name>
    <dbReference type="NCBI Taxonomy" id="3885"/>
    <lineage>
        <taxon>Eukaryota</taxon>
        <taxon>Viridiplantae</taxon>
        <taxon>Streptophyta</taxon>
        <taxon>Embryophyta</taxon>
        <taxon>Tracheophyta</taxon>
        <taxon>Spermatophyta</taxon>
        <taxon>Magnoliopsida</taxon>
        <taxon>eudicotyledons</taxon>
        <taxon>Gunneridae</taxon>
        <taxon>Pentapetalae</taxon>
        <taxon>rosids</taxon>
        <taxon>fabids</taxon>
        <taxon>Fabales</taxon>
        <taxon>Fabaceae</taxon>
        <taxon>Papilionoideae</taxon>
        <taxon>50 kb inversion clade</taxon>
        <taxon>NPAAA clade</taxon>
        <taxon>indigoferoid/millettioid clade</taxon>
        <taxon>Phaseoleae</taxon>
        <taxon>Phaseolus</taxon>
    </lineage>
</organism>
<reference evidence="2" key="1">
    <citation type="journal article" date="2014" name="Nat. Genet.">
        <title>A reference genome for common bean and genome-wide analysis of dual domestications.</title>
        <authorList>
            <person name="Schmutz J."/>
            <person name="McClean P.E."/>
            <person name="Mamidi S."/>
            <person name="Wu G.A."/>
            <person name="Cannon S.B."/>
            <person name="Grimwood J."/>
            <person name="Jenkins J."/>
            <person name="Shu S."/>
            <person name="Song Q."/>
            <person name="Chavarro C."/>
            <person name="Torres-Torres M."/>
            <person name="Geffroy V."/>
            <person name="Moghaddam S.M."/>
            <person name="Gao D."/>
            <person name="Abernathy B."/>
            <person name="Barry K."/>
            <person name="Blair M."/>
            <person name="Brick M.A."/>
            <person name="Chovatia M."/>
            <person name="Gepts P."/>
            <person name="Goodstein D.M."/>
            <person name="Gonzales M."/>
            <person name="Hellsten U."/>
            <person name="Hyten D.L."/>
            <person name="Jia G."/>
            <person name="Kelly J.D."/>
            <person name="Kudrna D."/>
            <person name="Lee R."/>
            <person name="Richard M.M."/>
            <person name="Miklas P.N."/>
            <person name="Osorno J.M."/>
            <person name="Rodrigues J."/>
            <person name="Thareau V."/>
            <person name="Urrea C.A."/>
            <person name="Wang M."/>
            <person name="Yu Y."/>
            <person name="Zhang M."/>
            <person name="Wing R.A."/>
            <person name="Cregan P.B."/>
            <person name="Rokhsar D.S."/>
            <person name="Jackson S.A."/>
        </authorList>
    </citation>
    <scope>NUCLEOTIDE SEQUENCE [LARGE SCALE GENOMIC DNA]</scope>
    <source>
        <strain evidence="2">cv. G19833</strain>
    </source>
</reference>
<gene>
    <name evidence="1" type="ORF">PHAVU_008G192700g</name>
</gene>
<sequence>MNCVRVTAMAMAVPSWRRPTCCFSSSSSSSSSPVVINTEQLRSQLDHLHAEADATRAKAVQRFREVKIED</sequence>
<dbReference type="Gramene" id="ESW13399">
    <property type="protein sequence ID" value="ESW13399"/>
    <property type="gene ID" value="PHAVU_008G192700g"/>
</dbReference>
<keyword evidence="2" id="KW-1185">Reference proteome</keyword>
<dbReference type="Proteomes" id="UP000000226">
    <property type="component" value="Chromosome 8"/>
</dbReference>
<protein>
    <submittedName>
        <fullName evidence="1">Uncharacterized protein</fullName>
    </submittedName>
</protein>
<dbReference type="EMBL" id="CM002295">
    <property type="protein sequence ID" value="ESW13399.1"/>
    <property type="molecule type" value="Genomic_DNA"/>
</dbReference>
<accession>V7B6G1</accession>
<evidence type="ECO:0000313" key="1">
    <source>
        <dbReference type="EMBL" id="ESW13399.1"/>
    </source>
</evidence>
<dbReference type="AlphaFoldDB" id="V7B6G1"/>
<name>V7B6G1_PHAVU</name>
<dbReference type="OrthoDB" id="772275at2759"/>
<evidence type="ECO:0000313" key="2">
    <source>
        <dbReference type="Proteomes" id="UP000000226"/>
    </source>
</evidence>
<proteinExistence type="predicted"/>
<dbReference type="STRING" id="3885.V7B6G1"/>